<feature type="domain" description="YdgH/BhsA/McbA-like" evidence="3">
    <location>
        <begin position="71"/>
        <end position="107"/>
    </location>
</feature>
<dbReference type="Proteomes" id="UP000251584">
    <property type="component" value="Unassembled WGS sequence"/>
</dbReference>
<evidence type="ECO:0000313" key="4">
    <source>
        <dbReference type="EMBL" id="SQB20819.1"/>
    </source>
</evidence>
<dbReference type="Pfam" id="PF07338">
    <property type="entry name" value="YdgH_BhsA-like"/>
    <property type="match status" value="1"/>
</dbReference>
<dbReference type="SUPFAM" id="SSF159871">
    <property type="entry name" value="YdgH-like"/>
    <property type="match status" value="1"/>
</dbReference>
<name>A0A2X2X4J7_CITKO</name>
<keyword evidence="2" id="KW-0472">Membrane</keyword>
<evidence type="ECO:0000259" key="3">
    <source>
        <dbReference type="Pfam" id="PF07338"/>
    </source>
</evidence>
<protein>
    <submittedName>
        <fullName evidence="4">Multiple stress resistance protein BhsA</fullName>
    </submittedName>
</protein>
<keyword evidence="1" id="KW-0732">Signal</keyword>
<dbReference type="InterPro" id="IPR025543">
    <property type="entry name" value="Dodecin-like"/>
</dbReference>
<dbReference type="AlphaFoldDB" id="A0A2X2X4J7"/>
<dbReference type="Gene3D" id="3.30.1660.10">
    <property type="entry name" value="Flavin-binding protein dodecin"/>
    <property type="match status" value="1"/>
</dbReference>
<dbReference type="EMBL" id="UAVY01000001">
    <property type="protein sequence ID" value="SQB20819.1"/>
    <property type="molecule type" value="Genomic_DNA"/>
</dbReference>
<proteinExistence type="predicted"/>
<reference evidence="4 5" key="1">
    <citation type="submission" date="2018-06" db="EMBL/GenBank/DDBJ databases">
        <authorList>
            <consortium name="Pathogen Informatics"/>
            <person name="Doyle S."/>
        </authorList>
    </citation>
    <scope>NUCLEOTIDE SEQUENCE [LARGE SCALE GENOMIC DNA]</scope>
    <source>
        <strain evidence="4 5">NCTC10786</strain>
    </source>
</reference>
<accession>A0A2X2X4J7</accession>
<dbReference type="InterPro" id="IPR010854">
    <property type="entry name" value="YdgH/BhsA/McbA-like_dom"/>
</dbReference>
<gene>
    <name evidence="4" type="primary">bhsA_2</name>
    <name evidence="4" type="ORF">NCTC10786_00300</name>
</gene>
<dbReference type="NCBIfam" id="NF007611">
    <property type="entry name" value="PRK10259.1"/>
    <property type="match status" value="1"/>
</dbReference>
<feature type="transmembrane region" description="Helical" evidence="2">
    <location>
        <begin position="40"/>
        <end position="60"/>
    </location>
</feature>
<keyword evidence="2" id="KW-1133">Transmembrane helix</keyword>
<evidence type="ECO:0000256" key="1">
    <source>
        <dbReference type="ARBA" id="ARBA00022729"/>
    </source>
</evidence>
<evidence type="ECO:0000256" key="2">
    <source>
        <dbReference type="SAM" id="Phobius"/>
    </source>
</evidence>
<evidence type="ECO:0000313" key="5">
    <source>
        <dbReference type="Proteomes" id="UP000251584"/>
    </source>
</evidence>
<dbReference type="InterPro" id="IPR036275">
    <property type="entry name" value="YdgH-like_sf"/>
</dbReference>
<organism evidence="4 5">
    <name type="scientific">Citrobacter koseri</name>
    <name type="common">Citrobacter diversus</name>
    <dbReference type="NCBI Taxonomy" id="545"/>
    <lineage>
        <taxon>Bacteria</taxon>
        <taxon>Pseudomonadati</taxon>
        <taxon>Pseudomonadota</taxon>
        <taxon>Gammaproteobacteria</taxon>
        <taxon>Enterobacterales</taxon>
        <taxon>Enterobacteriaceae</taxon>
        <taxon>Citrobacter</taxon>
    </lineage>
</organism>
<keyword evidence="2" id="KW-0812">Transmembrane</keyword>
<sequence length="165" mass="18225">MDDVNSIRFYLPQKNRDTYHIDGTTSYYTRITCERLIMKNIKYAVAAIALSTLSFGVFAAEPVTASQAQSMNKIGVVSAEGATTLDGLEAKLAEKAAAAGATGYSIHFRNQQQQNERHCCYLQIISRVSVIPVCLPTDTLLQPSLNLCYPCSPVRHWTGFFLPDV</sequence>